<evidence type="ECO:0000313" key="2">
    <source>
        <dbReference type="EMBL" id="KAK3108898.1"/>
    </source>
</evidence>
<dbReference type="SUPFAM" id="SSF52058">
    <property type="entry name" value="L domain-like"/>
    <property type="match status" value="1"/>
</dbReference>
<comment type="caution">
    <text evidence="2">The sequence shown here is derived from an EMBL/GenBank/DDBJ whole genome shotgun (WGS) entry which is preliminary data.</text>
</comment>
<feature type="chain" id="PRO_5041728365" evidence="1">
    <location>
        <begin position="20"/>
        <end position="362"/>
    </location>
</feature>
<reference evidence="2" key="1">
    <citation type="submission" date="2019-08" db="EMBL/GenBank/DDBJ databases">
        <title>The improved chromosome-level genome for the pearl oyster Pinctada fucata martensii using PacBio sequencing and Hi-C.</title>
        <authorList>
            <person name="Zheng Z."/>
        </authorList>
    </citation>
    <scope>NUCLEOTIDE SEQUENCE</scope>
    <source>
        <strain evidence="2">ZZ-2019</strain>
        <tissue evidence="2">Adductor muscle</tissue>
    </source>
</reference>
<name>A0AA88YMX2_PINIB</name>
<dbReference type="AlphaFoldDB" id="A0AA88YMX2"/>
<keyword evidence="1" id="KW-0732">Signal</keyword>
<dbReference type="PANTHER" id="PTHR24367">
    <property type="entry name" value="LEUCINE-RICH REPEAT-CONTAINING PROTEIN"/>
    <property type="match status" value="1"/>
</dbReference>
<sequence length="362" mass="40717">MEKYRIYGLFLILLSCSEAQDRSVCDQLFSNCKCENGNRIVVCSGLKGFGIFPRPLPVEIVNFTVVDSNLGDIEPSYTDFGKYKHLKNIVIKSSTIRYLQACAISSLNSIDSIIFDTVRIDKIATNAFSHLSNITTLKVENSDVYEIMKFAFHDISNVKTFTVSNVTIDKLDTSSVRDLYEISSIEIKDSRIKDVAYAPLQNITHVDKMRFVNNEIAENFCGLVDISPTNKMSTLRSVEFKENNLKCFKNVTMAIRAFSNRWTVTNNVCNGPDFLGGTKLEDLSNNDAYRTRSTELSVCGASILTYDDHSCQSYKIDQGILAPDQEYVYDDDDKNGSKTLKSEGLFLTITITLVTFISSLYI</sequence>
<evidence type="ECO:0000256" key="1">
    <source>
        <dbReference type="SAM" id="SignalP"/>
    </source>
</evidence>
<dbReference type="Gene3D" id="3.80.10.10">
    <property type="entry name" value="Ribonuclease Inhibitor"/>
    <property type="match status" value="1"/>
</dbReference>
<protein>
    <submittedName>
        <fullName evidence="2">Uncharacterized protein</fullName>
    </submittedName>
</protein>
<keyword evidence="3" id="KW-1185">Reference proteome</keyword>
<gene>
    <name evidence="2" type="ORF">FSP39_018183</name>
</gene>
<proteinExistence type="predicted"/>
<dbReference type="PANTHER" id="PTHR24367:SF318">
    <property type="entry name" value="LEUCINE-RICH GLIOMA-INACTIVATED PROTEIN 1-LIKE"/>
    <property type="match status" value="1"/>
</dbReference>
<dbReference type="PROSITE" id="PS51257">
    <property type="entry name" value="PROKAR_LIPOPROTEIN"/>
    <property type="match status" value="1"/>
</dbReference>
<feature type="signal peptide" evidence="1">
    <location>
        <begin position="1"/>
        <end position="19"/>
    </location>
</feature>
<organism evidence="2 3">
    <name type="scientific">Pinctada imbricata</name>
    <name type="common">Atlantic pearl-oyster</name>
    <name type="synonym">Pinctada martensii</name>
    <dbReference type="NCBI Taxonomy" id="66713"/>
    <lineage>
        <taxon>Eukaryota</taxon>
        <taxon>Metazoa</taxon>
        <taxon>Spiralia</taxon>
        <taxon>Lophotrochozoa</taxon>
        <taxon>Mollusca</taxon>
        <taxon>Bivalvia</taxon>
        <taxon>Autobranchia</taxon>
        <taxon>Pteriomorphia</taxon>
        <taxon>Pterioida</taxon>
        <taxon>Pterioidea</taxon>
        <taxon>Pteriidae</taxon>
        <taxon>Pinctada</taxon>
    </lineage>
</organism>
<dbReference type="Proteomes" id="UP001186944">
    <property type="component" value="Unassembled WGS sequence"/>
</dbReference>
<evidence type="ECO:0000313" key="3">
    <source>
        <dbReference type="Proteomes" id="UP001186944"/>
    </source>
</evidence>
<dbReference type="InterPro" id="IPR032675">
    <property type="entry name" value="LRR_dom_sf"/>
</dbReference>
<dbReference type="EMBL" id="VSWD01000001">
    <property type="protein sequence ID" value="KAK3108898.1"/>
    <property type="molecule type" value="Genomic_DNA"/>
</dbReference>
<accession>A0AA88YMX2</accession>
<dbReference type="InterPro" id="IPR051295">
    <property type="entry name" value="LGI_related"/>
</dbReference>